<feature type="non-terminal residue" evidence="2">
    <location>
        <position position="80"/>
    </location>
</feature>
<keyword evidence="3" id="KW-1185">Reference proteome</keyword>
<dbReference type="Proteomes" id="UP000823775">
    <property type="component" value="Unassembled WGS sequence"/>
</dbReference>
<evidence type="ECO:0000313" key="2">
    <source>
        <dbReference type="EMBL" id="MCD9559096.1"/>
    </source>
</evidence>
<organism evidence="2 3">
    <name type="scientific">Datura stramonium</name>
    <name type="common">Jimsonweed</name>
    <name type="synonym">Common thornapple</name>
    <dbReference type="NCBI Taxonomy" id="4076"/>
    <lineage>
        <taxon>Eukaryota</taxon>
        <taxon>Viridiplantae</taxon>
        <taxon>Streptophyta</taxon>
        <taxon>Embryophyta</taxon>
        <taxon>Tracheophyta</taxon>
        <taxon>Spermatophyta</taxon>
        <taxon>Magnoliopsida</taxon>
        <taxon>eudicotyledons</taxon>
        <taxon>Gunneridae</taxon>
        <taxon>Pentapetalae</taxon>
        <taxon>asterids</taxon>
        <taxon>lamiids</taxon>
        <taxon>Solanales</taxon>
        <taxon>Solanaceae</taxon>
        <taxon>Solanoideae</taxon>
        <taxon>Datureae</taxon>
        <taxon>Datura</taxon>
    </lineage>
</organism>
<accession>A0ABS8UJQ2</accession>
<gene>
    <name evidence="2" type="ORF">HAX54_016828</name>
</gene>
<dbReference type="SUPFAM" id="SSF81383">
    <property type="entry name" value="F-box domain"/>
    <property type="match status" value="1"/>
</dbReference>
<comment type="caution">
    <text evidence="2">The sequence shown here is derived from an EMBL/GenBank/DDBJ whole genome shotgun (WGS) entry which is preliminary data.</text>
</comment>
<proteinExistence type="predicted"/>
<dbReference type="Pfam" id="PF00646">
    <property type="entry name" value="F-box"/>
    <property type="match status" value="1"/>
</dbReference>
<sequence length="80" mass="9187">MVSKEKLRKAIEGRHIKEDTCVLPNDIIFSILIKVYTASLYVFKCVSKSWNAMISNVKFAKITVIDQELGREKLLVQRST</sequence>
<dbReference type="EMBL" id="JACEIK010002096">
    <property type="protein sequence ID" value="MCD9559096.1"/>
    <property type="molecule type" value="Genomic_DNA"/>
</dbReference>
<dbReference type="InterPro" id="IPR036047">
    <property type="entry name" value="F-box-like_dom_sf"/>
</dbReference>
<reference evidence="2 3" key="1">
    <citation type="journal article" date="2021" name="BMC Genomics">
        <title>Datura genome reveals duplications of psychoactive alkaloid biosynthetic genes and high mutation rate following tissue culture.</title>
        <authorList>
            <person name="Rajewski A."/>
            <person name="Carter-House D."/>
            <person name="Stajich J."/>
            <person name="Litt A."/>
        </authorList>
    </citation>
    <scope>NUCLEOTIDE SEQUENCE [LARGE SCALE GENOMIC DNA]</scope>
    <source>
        <strain evidence="2">AR-01</strain>
    </source>
</reference>
<feature type="domain" description="F-box" evidence="1">
    <location>
        <begin position="23"/>
        <end position="59"/>
    </location>
</feature>
<evidence type="ECO:0000259" key="1">
    <source>
        <dbReference type="Pfam" id="PF00646"/>
    </source>
</evidence>
<evidence type="ECO:0000313" key="3">
    <source>
        <dbReference type="Proteomes" id="UP000823775"/>
    </source>
</evidence>
<dbReference type="InterPro" id="IPR001810">
    <property type="entry name" value="F-box_dom"/>
</dbReference>
<protein>
    <recommendedName>
        <fullName evidence="1">F-box domain-containing protein</fullName>
    </recommendedName>
</protein>
<name>A0ABS8UJQ2_DATST</name>